<dbReference type="Pfam" id="PF14748">
    <property type="entry name" value="P5CR_dimer"/>
    <property type="match status" value="1"/>
</dbReference>
<evidence type="ECO:0000256" key="4">
    <source>
        <dbReference type="HAMAP-Rule" id="MF_01925"/>
    </source>
</evidence>
<comment type="function">
    <text evidence="4">Catalyzes the reduction of 1-pyrroline-5-carboxylate (PCA) to L-proline.</text>
</comment>
<keyword evidence="9" id="KW-1185">Reference proteome</keyword>
<feature type="domain" description="Pyrroline-5-carboxylate reductase catalytic N-terminal" evidence="6">
    <location>
        <begin position="33"/>
        <end position="128"/>
    </location>
</feature>
<dbReference type="Proteomes" id="UP001597393">
    <property type="component" value="Unassembled WGS sequence"/>
</dbReference>
<comment type="catalytic activity">
    <reaction evidence="4">
        <text>L-proline + NADP(+) = (S)-1-pyrroline-5-carboxylate + NADPH + 2 H(+)</text>
        <dbReference type="Rhea" id="RHEA:14109"/>
        <dbReference type="ChEBI" id="CHEBI:15378"/>
        <dbReference type="ChEBI" id="CHEBI:17388"/>
        <dbReference type="ChEBI" id="CHEBI:57783"/>
        <dbReference type="ChEBI" id="CHEBI:58349"/>
        <dbReference type="ChEBI" id="CHEBI:60039"/>
        <dbReference type="EC" id="1.5.1.2"/>
    </reaction>
</comment>
<dbReference type="PANTHER" id="PTHR11645:SF0">
    <property type="entry name" value="PYRROLINE-5-CARBOXYLATE REDUCTASE 3"/>
    <property type="match status" value="1"/>
</dbReference>
<dbReference type="Gene3D" id="1.10.3730.10">
    <property type="entry name" value="ProC C-terminal domain-like"/>
    <property type="match status" value="1"/>
</dbReference>
<accession>A0ABW5NJE3</accession>
<evidence type="ECO:0000313" key="9">
    <source>
        <dbReference type="Proteomes" id="UP001597393"/>
    </source>
</evidence>
<dbReference type="PANTHER" id="PTHR11645">
    <property type="entry name" value="PYRROLINE-5-CARBOXYLATE REDUCTASE"/>
    <property type="match status" value="1"/>
</dbReference>
<dbReference type="SUPFAM" id="SSF48179">
    <property type="entry name" value="6-phosphogluconate dehydrogenase C-terminal domain-like"/>
    <property type="match status" value="1"/>
</dbReference>
<comment type="similarity">
    <text evidence="1 4">Belongs to the pyrroline-5-carboxylate reductase family.</text>
</comment>
<keyword evidence="4" id="KW-0028">Amino-acid biosynthesis</keyword>
<dbReference type="EC" id="1.5.1.2" evidence="4 5"/>
<gene>
    <name evidence="4 8" type="primary">proC</name>
    <name evidence="8" type="ORF">ACFSQ3_08540</name>
</gene>
<reference evidence="9" key="1">
    <citation type="journal article" date="2019" name="Int. J. Syst. Evol. Microbiol.">
        <title>The Global Catalogue of Microorganisms (GCM) 10K type strain sequencing project: providing services to taxonomists for standard genome sequencing and annotation.</title>
        <authorList>
            <consortium name="The Broad Institute Genomics Platform"/>
            <consortium name="The Broad Institute Genome Sequencing Center for Infectious Disease"/>
            <person name="Wu L."/>
            <person name="Ma J."/>
        </authorList>
    </citation>
    <scope>NUCLEOTIDE SEQUENCE [LARGE SCALE GENOMIC DNA]</scope>
    <source>
        <strain evidence="9">KCTC 42248</strain>
    </source>
</reference>
<dbReference type="InterPro" id="IPR028939">
    <property type="entry name" value="P5C_Rdtase_cat_N"/>
</dbReference>
<feature type="domain" description="Pyrroline-5-carboxylate reductase dimerisation" evidence="7">
    <location>
        <begin position="191"/>
        <end position="295"/>
    </location>
</feature>
<keyword evidence="4" id="KW-0963">Cytoplasm</keyword>
<dbReference type="Gene3D" id="3.40.50.720">
    <property type="entry name" value="NAD(P)-binding Rossmann-like Domain"/>
    <property type="match status" value="1"/>
</dbReference>
<dbReference type="PIRSF" id="PIRSF000193">
    <property type="entry name" value="Pyrrol-5-carb_rd"/>
    <property type="match status" value="1"/>
</dbReference>
<evidence type="ECO:0000256" key="1">
    <source>
        <dbReference type="ARBA" id="ARBA00005525"/>
    </source>
</evidence>
<comment type="subcellular location">
    <subcellularLocation>
        <location evidence="4">Cytoplasm</location>
    </subcellularLocation>
</comment>
<dbReference type="HAMAP" id="MF_01925">
    <property type="entry name" value="P5C_reductase"/>
    <property type="match status" value="1"/>
</dbReference>
<proteinExistence type="inferred from homology"/>
<evidence type="ECO:0000256" key="2">
    <source>
        <dbReference type="ARBA" id="ARBA00022857"/>
    </source>
</evidence>
<comment type="caution">
    <text evidence="8">The sequence shown here is derived from an EMBL/GenBank/DDBJ whole genome shotgun (WGS) entry which is preliminary data.</text>
</comment>
<dbReference type="RefSeq" id="WP_380869127.1">
    <property type="nucleotide sequence ID" value="NZ_JBHUMA010000006.1"/>
</dbReference>
<keyword evidence="3 4" id="KW-0560">Oxidoreductase</keyword>
<dbReference type="InterPro" id="IPR000304">
    <property type="entry name" value="Pyrroline-COOH_reductase"/>
</dbReference>
<dbReference type="GO" id="GO:0004735">
    <property type="term" value="F:pyrroline-5-carboxylate reductase activity"/>
    <property type="evidence" value="ECO:0007669"/>
    <property type="project" value="UniProtKB-EC"/>
</dbReference>
<keyword evidence="4" id="KW-0641">Proline biosynthesis</keyword>
<evidence type="ECO:0000256" key="3">
    <source>
        <dbReference type="ARBA" id="ARBA00023002"/>
    </source>
</evidence>
<evidence type="ECO:0000259" key="7">
    <source>
        <dbReference type="Pfam" id="PF14748"/>
    </source>
</evidence>
<dbReference type="Pfam" id="PF03807">
    <property type="entry name" value="F420_oxidored"/>
    <property type="match status" value="1"/>
</dbReference>
<comment type="catalytic activity">
    <reaction evidence="4">
        <text>L-proline + NAD(+) = (S)-1-pyrroline-5-carboxylate + NADH + 2 H(+)</text>
        <dbReference type="Rhea" id="RHEA:14105"/>
        <dbReference type="ChEBI" id="CHEBI:15378"/>
        <dbReference type="ChEBI" id="CHEBI:17388"/>
        <dbReference type="ChEBI" id="CHEBI:57540"/>
        <dbReference type="ChEBI" id="CHEBI:57945"/>
        <dbReference type="ChEBI" id="CHEBI:60039"/>
        <dbReference type="EC" id="1.5.1.2"/>
    </reaction>
</comment>
<dbReference type="SUPFAM" id="SSF51735">
    <property type="entry name" value="NAD(P)-binding Rossmann-fold domains"/>
    <property type="match status" value="1"/>
</dbReference>
<evidence type="ECO:0000259" key="6">
    <source>
        <dbReference type="Pfam" id="PF03807"/>
    </source>
</evidence>
<comment type="pathway">
    <text evidence="4">Amino-acid biosynthesis; L-proline biosynthesis; L-proline from L-glutamate 5-semialdehyde: step 1/1.</text>
</comment>
<dbReference type="InterPro" id="IPR008927">
    <property type="entry name" value="6-PGluconate_DH-like_C_sf"/>
</dbReference>
<dbReference type="InterPro" id="IPR036291">
    <property type="entry name" value="NAD(P)-bd_dom_sf"/>
</dbReference>
<dbReference type="NCBIfam" id="TIGR00112">
    <property type="entry name" value="proC"/>
    <property type="match status" value="1"/>
</dbReference>
<organism evidence="8 9">
    <name type="scientific">Sphingobacterium corticis</name>
    <dbReference type="NCBI Taxonomy" id="1812823"/>
    <lineage>
        <taxon>Bacteria</taxon>
        <taxon>Pseudomonadati</taxon>
        <taxon>Bacteroidota</taxon>
        <taxon>Sphingobacteriia</taxon>
        <taxon>Sphingobacteriales</taxon>
        <taxon>Sphingobacteriaceae</taxon>
        <taxon>Sphingobacterium</taxon>
    </lineage>
</organism>
<sequence length="302" mass="33293">MARFARRLLHFRCKNEENLHLVHFKNQYYKRMKVLVIGGGNMGFTYAEAIAKSTILKTNDLMILDKSEERVAELSTNPLLDGYTQLSACLPAADVIFIAVKPNHAQGLMEEMRPFVNDEQVFVSIMAGVTIKVIQEGLGMSKVIRAMPNLPAQVGLGMTSFTASPEVSRLERSTIKQLLDTTGRSIYLDTEKDIDASTGISGSGPAYIFYFMQSMMEAAQQMGFSAREARTLVYQTFAGAVELFGSSDLDPNAWMAKVASKGGTTQAALDSMEDNNVKEQIKEAAYAAFNRAVELGKEFNHA</sequence>
<keyword evidence="2 4" id="KW-0521">NADP</keyword>
<name>A0ABW5NJE3_9SPHI</name>
<dbReference type="InterPro" id="IPR029036">
    <property type="entry name" value="P5CR_dimer"/>
</dbReference>
<evidence type="ECO:0000256" key="5">
    <source>
        <dbReference type="NCBIfam" id="TIGR00112"/>
    </source>
</evidence>
<protein>
    <recommendedName>
        <fullName evidence="4 5">Pyrroline-5-carboxylate reductase</fullName>
        <shortName evidence="4">P5C reductase</shortName>
        <shortName evidence="4">P5CR</shortName>
        <ecNumber evidence="4 5">1.5.1.2</ecNumber>
    </recommendedName>
    <alternativeName>
        <fullName evidence="4">PCA reductase</fullName>
    </alternativeName>
</protein>
<evidence type="ECO:0000313" key="8">
    <source>
        <dbReference type="EMBL" id="MFD2598999.1"/>
    </source>
</evidence>
<dbReference type="EMBL" id="JBHUMA010000006">
    <property type="protein sequence ID" value="MFD2598999.1"/>
    <property type="molecule type" value="Genomic_DNA"/>
</dbReference>